<dbReference type="InterPro" id="IPR050208">
    <property type="entry name" value="MHC_class-I_related"/>
</dbReference>
<proteinExistence type="inferred from homology"/>
<keyword evidence="8" id="KW-1015">Disulfide bond</keyword>
<comment type="subcellular location">
    <subcellularLocation>
        <location evidence="2">Cell membrane</location>
        <topology evidence="2">Lipid-anchor</topology>
        <topology evidence="2">GPI-anchor</topology>
    </subcellularLocation>
</comment>
<comment type="function">
    <text evidence="1">Acts as a ligand for KLRK1.</text>
</comment>
<evidence type="ECO:0000256" key="1">
    <source>
        <dbReference type="ARBA" id="ARBA00002305"/>
    </source>
</evidence>
<comment type="similarity">
    <text evidence="4">Belongs to the NKG2D ligand family.</text>
</comment>
<dbReference type="InterPro" id="IPR037055">
    <property type="entry name" value="MHC_I-like_Ag-recog_sf"/>
</dbReference>
<keyword evidence="7" id="KW-0472">Membrane</keyword>
<dbReference type="SUPFAM" id="SSF54452">
    <property type="entry name" value="MHC antigen-recognition domain"/>
    <property type="match status" value="1"/>
</dbReference>
<dbReference type="Gene3D" id="3.30.500.10">
    <property type="entry name" value="MHC class I-like antigen recognition-like"/>
    <property type="match status" value="1"/>
</dbReference>
<name>A0ABD2F2F2_DAUMA</name>
<dbReference type="AlphaFoldDB" id="A0ABD2F2F2"/>
<evidence type="ECO:0000256" key="10">
    <source>
        <dbReference type="ARBA" id="ARBA00023288"/>
    </source>
</evidence>
<reference evidence="13 14" key="1">
    <citation type="journal article" date="2024" name="G3 (Bethesda)">
        <title>A hybrid genome assembly of the endangered aye-aye (Daubentonia madagascariensis).</title>
        <authorList>
            <person name="Versoza C.J."/>
            <person name="Pfeifer S.P."/>
        </authorList>
    </citation>
    <scope>NUCLEOTIDE SEQUENCE [LARGE SCALE GENOMIC DNA]</scope>
    <source>
        <strain evidence="13">6821</strain>
    </source>
</reference>
<sequence>THSLSYNFTITPKFRPGQQWCEVQGQVDGNTFLHSDCGNKNLESSGPLGKEINGTNAGKEQTETLSNVVEELRKELLDFHLENFTPSDFLPLQVPLSCQLEASGRTSGSWQFGSHGQVLLHFVAENATWILVHPGATQMKAKWQNDKDVTKFLRNTAVGDCGKLLTSFLDPLKKMQRLPAPPTEAPGTAQPKSAAKKFFSCFLPMLLTCSIPLAIL</sequence>
<dbReference type="EMBL" id="JBFSEQ010000002">
    <property type="protein sequence ID" value="KAL2792819.1"/>
    <property type="molecule type" value="Genomic_DNA"/>
</dbReference>
<dbReference type="PANTHER" id="PTHR16675:SF268">
    <property type="entry name" value="UL16-BINDING PROTEIN 1"/>
    <property type="match status" value="1"/>
</dbReference>
<feature type="domain" description="Retinoic acid early-inducible protein 1" evidence="12">
    <location>
        <begin position="2"/>
        <end position="170"/>
    </location>
</feature>
<evidence type="ECO:0000256" key="3">
    <source>
        <dbReference type="ARBA" id="ARBA00006909"/>
    </source>
</evidence>
<dbReference type="InterPro" id="IPR029287">
    <property type="entry name" value="RAE-1"/>
</dbReference>
<dbReference type="GO" id="GO:0098552">
    <property type="term" value="C:side of membrane"/>
    <property type="evidence" value="ECO:0007669"/>
    <property type="project" value="UniProtKB-KW"/>
</dbReference>
<evidence type="ECO:0000256" key="7">
    <source>
        <dbReference type="ARBA" id="ARBA00023136"/>
    </source>
</evidence>
<evidence type="ECO:0000256" key="5">
    <source>
        <dbReference type="ARBA" id="ARBA00022622"/>
    </source>
</evidence>
<evidence type="ECO:0000313" key="13">
    <source>
        <dbReference type="EMBL" id="KAL2792819.1"/>
    </source>
</evidence>
<keyword evidence="14" id="KW-1185">Reference proteome</keyword>
<feature type="non-terminal residue" evidence="13">
    <location>
        <position position="1"/>
    </location>
</feature>
<comment type="function">
    <text evidence="11">Binds and activates the KLRK1/NKG2D receptor, mediating natural killer cell cytotoxicity.</text>
</comment>
<dbReference type="FunFam" id="3.30.500.10:FF:000004">
    <property type="entry name" value="Retinoic acid early-inducible protein 1-beta"/>
    <property type="match status" value="1"/>
</dbReference>
<comment type="caution">
    <text evidence="13">The sequence shown here is derived from an EMBL/GenBank/DDBJ whole genome shotgun (WGS) entry which is preliminary data.</text>
</comment>
<evidence type="ECO:0000313" key="14">
    <source>
        <dbReference type="Proteomes" id="UP001610411"/>
    </source>
</evidence>
<accession>A0ABD2F2F2</accession>
<dbReference type="Pfam" id="PF14586">
    <property type="entry name" value="MHC_I_2"/>
    <property type="match status" value="1"/>
</dbReference>
<keyword evidence="5" id="KW-0336">GPI-anchor</keyword>
<protein>
    <submittedName>
        <fullName evidence="13">UL16-binding protein 3</fullName>
    </submittedName>
</protein>
<dbReference type="Proteomes" id="UP001610411">
    <property type="component" value="Unassembled WGS sequence"/>
</dbReference>
<dbReference type="PANTHER" id="PTHR16675">
    <property type="entry name" value="MHC CLASS I-RELATED"/>
    <property type="match status" value="1"/>
</dbReference>
<organism evidence="13 14">
    <name type="scientific">Daubentonia madagascariensis</name>
    <name type="common">Aye-aye</name>
    <name type="synonym">Sciurus madagascariensis</name>
    <dbReference type="NCBI Taxonomy" id="31869"/>
    <lineage>
        <taxon>Eukaryota</taxon>
        <taxon>Metazoa</taxon>
        <taxon>Chordata</taxon>
        <taxon>Craniata</taxon>
        <taxon>Vertebrata</taxon>
        <taxon>Euteleostomi</taxon>
        <taxon>Mammalia</taxon>
        <taxon>Eutheria</taxon>
        <taxon>Euarchontoglires</taxon>
        <taxon>Primates</taxon>
        <taxon>Strepsirrhini</taxon>
        <taxon>Chiromyiformes</taxon>
        <taxon>Daubentoniidae</taxon>
        <taxon>Daubentonia</taxon>
    </lineage>
</organism>
<evidence type="ECO:0000259" key="12">
    <source>
        <dbReference type="Pfam" id="PF14586"/>
    </source>
</evidence>
<evidence type="ECO:0000256" key="2">
    <source>
        <dbReference type="ARBA" id="ARBA00004609"/>
    </source>
</evidence>
<gene>
    <name evidence="13" type="ORF">WCI35_008052</name>
</gene>
<comment type="similarity">
    <text evidence="3">Belongs to the MHC class I family.</text>
</comment>
<evidence type="ECO:0000256" key="8">
    <source>
        <dbReference type="ARBA" id="ARBA00023157"/>
    </source>
</evidence>
<dbReference type="GO" id="GO:0005886">
    <property type="term" value="C:plasma membrane"/>
    <property type="evidence" value="ECO:0007669"/>
    <property type="project" value="UniProtKB-SubCell"/>
</dbReference>
<evidence type="ECO:0000256" key="6">
    <source>
        <dbReference type="ARBA" id="ARBA00022729"/>
    </source>
</evidence>
<dbReference type="InterPro" id="IPR011162">
    <property type="entry name" value="MHC_I/II-like_Ag-recog"/>
</dbReference>
<keyword evidence="10" id="KW-0449">Lipoprotein</keyword>
<keyword evidence="9" id="KW-0325">Glycoprotein</keyword>
<evidence type="ECO:0000256" key="4">
    <source>
        <dbReference type="ARBA" id="ARBA00008353"/>
    </source>
</evidence>
<evidence type="ECO:0000256" key="11">
    <source>
        <dbReference type="ARBA" id="ARBA00054882"/>
    </source>
</evidence>
<feature type="non-terminal residue" evidence="13">
    <location>
        <position position="216"/>
    </location>
</feature>
<keyword evidence="6" id="KW-0732">Signal</keyword>
<evidence type="ECO:0000256" key="9">
    <source>
        <dbReference type="ARBA" id="ARBA00023180"/>
    </source>
</evidence>